<evidence type="ECO:0000256" key="1">
    <source>
        <dbReference type="SAM" id="MobiDB-lite"/>
    </source>
</evidence>
<feature type="transmembrane region" description="Helical" evidence="2">
    <location>
        <begin position="73"/>
        <end position="92"/>
    </location>
</feature>
<reference evidence="3 4" key="1">
    <citation type="submission" date="2021-01" db="EMBL/GenBank/DDBJ databases">
        <title>Whole genome shotgun sequence of Catellatospora citrea NBRC 14495.</title>
        <authorList>
            <person name="Komaki H."/>
            <person name="Tamura T."/>
        </authorList>
    </citation>
    <scope>NUCLEOTIDE SEQUENCE [LARGE SCALE GENOMIC DNA]</scope>
    <source>
        <strain evidence="3 4">NBRC 14495</strain>
    </source>
</reference>
<organism evidence="3 4">
    <name type="scientific">Catellatospora citrea</name>
    <dbReference type="NCBI Taxonomy" id="53366"/>
    <lineage>
        <taxon>Bacteria</taxon>
        <taxon>Bacillati</taxon>
        <taxon>Actinomycetota</taxon>
        <taxon>Actinomycetes</taxon>
        <taxon>Micromonosporales</taxon>
        <taxon>Micromonosporaceae</taxon>
        <taxon>Catellatospora</taxon>
    </lineage>
</organism>
<keyword evidence="2" id="KW-1133">Transmembrane helix</keyword>
<keyword evidence="2" id="KW-0472">Membrane</keyword>
<dbReference type="InterPro" id="IPR036388">
    <property type="entry name" value="WH-like_DNA-bd_sf"/>
</dbReference>
<dbReference type="RefSeq" id="WP_120317590.1">
    <property type="nucleotide sequence ID" value="NZ_BONH01000037.1"/>
</dbReference>
<dbReference type="Gene3D" id="1.10.10.10">
    <property type="entry name" value="Winged helix-like DNA-binding domain superfamily/Winged helix DNA-binding domain"/>
    <property type="match status" value="1"/>
</dbReference>
<feature type="transmembrane region" description="Helical" evidence="2">
    <location>
        <begin position="98"/>
        <end position="118"/>
    </location>
</feature>
<feature type="region of interest" description="Disordered" evidence="1">
    <location>
        <begin position="156"/>
        <end position="180"/>
    </location>
</feature>
<proteinExistence type="predicted"/>
<dbReference type="EMBL" id="BONH01000037">
    <property type="protein sequence ID" value="GIG01274.1"/>
    <property type="molecule type" value="Genomic_DNA"/>
</dbReference>
<dbReference type="AlphaFoldDB" id="A0A8J3KM96"/>
<dbReference type="Pfam" id="PF10935">
    <property type="entry name" value="DUF2637"/>
    <property type="match status" value="1"/>
</dbReference>
<feature type="region of interest" description="Disordered" evidence="1">
    <location>
        <begin position="194"/>
        <end position="237"/>
    </location>
</feature>
<evidence type="ECO:0000313" key="4">
    <source>
        <dbReference type="Proteomes" id="UP000659904"/>
    </source>
</evidence>
<comment type="caution">
    <text evidence="3">The sequence shown here is derived from an EMBL/GenBank/DDBJ whole genome shotgun (WGS) entry which is preliminary data.</text>
</comment>
<gene>
    <name evidence="3" type="ORF">Cci01nite_63670</name>
</gene>
<feature type="transmembrane region" description="Helical" evidence="2">
    <location>
        <begin position="12"/>
        <end position="29"/>
    </location>
</feature>
<dbReference type="InterPro" id="IPR021235">
    <property type="entry name" value="DUF2637"/>
</dbReference>
<keyword evidence="4" id="KW-1185">Reference proteome</keyword>
<accession>A0A8J3KM96</accession>
<evidence type="ECO:0000256" key="2">
    <source>
        <dbReference type="SAM" id="Phobius"/>
    </source>
</evidence>
<keyword evidence="2" id="KW-0812">Transmembrane</keyword>
<sequence>MSSKAKTFASRLGATTVAGVAGFASYQHIHDVALKAGETATVAIIYPLAIDGLIIVGSMAMLADKSEGRLPRFSARVAIAVGVIATLAANVASAHPTLMSRLVAAMPAVAFMIAVEVLSRTGKPKPAEQPTPAPAPVLAAPVLTVPRPAPVTAEQAPAPAAARRVRPVSAPPAPVTSTAEQVTRLAARHPELTAKQIGDRLGISDRTARRYMPKPTEDQRTADRPGTPADLPVPALV</sequence>
<protein>
    <recommendedName>
        <fullName evidence="5">DUF2637 domain-containing protein</fullName>
    </recommendedName>
</protein>
<dbReference type="Proteomes" id="UP000659904">
    <property type="component" value="Unassembled WGS sequence"/>
</dbReference>
<evidence type="ECO:0008006" key="5">
    <source>
        <dbReference type="Google" id="ProtNLM"/>
    </source>
</evidence>
<name>A0A8J3KM96_9ACTN</name>
<feature type="transmembrane region" description="Helical" evidence="2">
    <location>
        <begin position="41"/>
        <end position="61"/>
    </location>
</feature>
<evidence type="ECO:0000313" key="3">
    <source>
        <dbReference type="EMBL" id="GIG01274.1"/>
    </source>
</evidence>